<dbReference type="PANTHER" id="PTHR45756:SF1">
    <property type="entry name" value="PROTEIN KINASE DOMAIN CONTAINING PROTEIN"/>
    <property type="match status" value="1"/>
</dbReference>
<dbReference type="Proteomes" id="UP001149090">
    <property type="component" value="Unassembled WGS sequence"/>
</dbReference>
<dbReference type="InterPro" id="IPR053215">
    <property type="entry name" value="TKL_Ser/Thr_kinase"/>
</dbReference>
<dbReference type="GO" id="GO:0004674">
    <property type="term" value="F:protein serine/threonine kinase activity"/>
    <property type="evidence" value="ECO:0007669"/>
    <property type="project" value="UniProtKB-KW"/>
</dbReference>
<organism evidence="4 5">
    <name type="scientific">Anaeramoeba ignava</name>
    <name type="common">Anaerobic marine amoeba</name>
    <dbReference type="NCBI Taxonomy" id="1746090"/>
    <lineage>
        <taxon>Eukaryota</taxon>
        <taxon>Metamonada</taxon>
        <taxon>Anaeramoebidae</taxon>
        <taxon>Anaeramoeba</taxon>
    </lineage>
</organism>
<dbReference type="GO" id="GO:0008270">
    <property type="term" value="F:zinc ion binding"/>
    <property type="evidence" value="ECO:0007669"/>
    <property type="project" value="UniProtKB-KW"/>
</dbReference>
<keyword evidence="4" id="KW-0808">Transferase</keyword>
<dbReference type="AlphaFoldDB" id="A0A9Q0LJX0"/>
<proteinExistence type="predicted"/>
<dbReference type="PROSITE" id="PS00108">
    <property type="entry name" value="PROTEIN_KINASE_ST"/>
    <property type="match status" value="1"/>
</dbReference>
<gene>
    <name evidence="4" type="ORF">M0811_08338</name>
</gene>
<name>A0A9Q0LJX0_ANAIG</name>
<dbReference type="SUPFAM" id="SSF56112">
    <property type="entry name" value="Protein kinase-like (PK-like)"/>
    <property type="match status" value="1"/>
</dbReference>
<dbReference type="PROSITE" id="PS50089">
    <property type="entry name" value="ZF_RING_2"/>
    <property type="match status" value="1"/>
</dbReference>
<keyword evidence="1" id="KW-0862">Zinc</keyword>
<dbReference type="Gene3D" id="3.30.40.10">
    <property type="entry name" value="Zinc/RING finger domain, C3HC4 (zinc finger)"/>
    <property type="match status" value="1"/>
</dbReference>
<evidence type="ECO:0000259" key="2">
    <source>
        <dbReference type="PROSITE" id="PS50011"/>
    </source>
</evidence>
<dbReference type="OrthoDB" id="10261027at2759"/>
<keyword evidence="4" id="KW-0723">Serine/threonine-protein kinase</keyword>
<dbReference type="InterPro" id="IPR001841">
    <property type="entry name" value="Znf_RING"/>
</dbReference>
<dbReference type="GO" id="GO:0005524">
    <property type="term" value="F:ATP binding"/>
    <property type="evidence" value="ECO:0007669"/>
    <property type="project" value="InterPro"/>
</dbReference>
<dbReference type="Gene3D" id="1.10.510.10">
    <property type="entry name" value="Transferase(Phosphotransferase) domain 1"/>
    <property type="match status" value="1"/>
</dbReference>
<keyword evidence="1" id="KW-0863">Zinc-finger</keyword>
<evidence type="ECO:0000313" key="4">
    <source>
        <dbReference type="EMBL" id="KAJ5073774.1"/>
    </source>
</evidence>
<accession>A0A9Q0LJX0</accession>
<dbReference type="OMA" id="NQCWALK"/>
<keyword evidence="4" id="KW-0418">Kinase</keyword>
<dbReference type="InterPro" id="IPR008271">
    <property type="entry name" value="Ser/Thr_kinase_AS"/>
</dbReference>
<feature type="domain" description="Protein kinase" evidence="2">
    <location>
        <begin position="83"/>
        <end position="318"/>
    </location>
</feature>
<sequence>MEPEICPQCFENYSKLKKPMIICQEGHTICESCLKKSNSCIFCRSSFDDFRPIPNRALLSLVEKLKNQTNQEIIPAIPLKELQIEPEPFSNGETCQIFKAKWKSKDVVIKRLNILNNEKAKKEFHNEIKLAMKLDHPSIVRIYGIVEMDSMLGIVMDYAGEGDLKKRMHNLTFDEQIKFSLDIIEGIKFLHSNAIIHRDLKPENILISGNKPKISDFGVSRVREHTMKVTKTTNSFRYSAPELFNEGNEYDTSCDIYSLAMILYSIFAKKEPFDDLNFIQVTMTVMNGNRPEFPNNFPKELSELIKKGWNFNPKENVL</sequence>
<dbReference type="PANTHER" id="PTHR45756">
    <property type="entry name" value="PALMITOYLTRANSFERASE"/>
    <property type="match status" value="1"/>
</dbReference>
<reference evidence="4" key="1">
    <citation type="submission" date="2022-10" db="EMBL/GenBank/DDBJ databases">
        <title>Novel sulphate-reducing endosymbionts in the free-living metamonad Anaeramoeba.</title>
        <authorList>
            <person name="Jerlstrom-Hultqvist J."/>
            <person name="Cepicka I."/>
            <person name="Gallot-Lavallee L."/>
            <person name="Salas-Leiva D."/>
            <person name="Curtis B.A."/>
            <person name="Zahonova K."/>
            <person name="Pipaliya S."/>
            <person name="Dacks J."/>
            <person name="Roger A.J."/>
        </authorList>
    </citation>
    <scope>NUCLEOTIDE SEQUENCE</scope>
    <source>
        <strain evidence="4">BMAN</strain>
    </source>
</reference>
<keyword evidence="5" id="KW-1185">Reference proteome</keyword>
<evidence type="ECO:0000256" key="1">
    <source>
        <dbReference type="PROSITE-ProRule" id="PRU00175"/>
    </source>
</evidence>
<dbReference type="InterPro" id="IPR011009">
    <property type="entry name" value="Kinase-like_dom_sf"/>
</dbReference>
<dbReference type="EMBL" id="JAPDFW010000072">
    <property type="protein sequence ID" value="KAJ5073774.1"/>
    <property type="molecule type" value="Genomic_DNA"/>
</dbReference>
<dbReference type="InterPro" id="IPR013083">
    <property type="entry name" value="Znf_RING/FYVE/PHD"/>
</dbReference>
<keyword evidence="1" id="KW-0479">Metal-binding</keyword>
<dbReference type="SUPFAM" id="SSF57850">
    <property type="entry name" value="RING/U-box"/>
    <property type="match status" value="1"/>
</dbReference>
<evidence type="ECO:0000259" key="3">
    <source>
        <dbReference type="PROSITE" id="PS50089"/>
    </source>
</evidence>
<protein>
    <submittedName>
        <fullName evidence="4">Serine/threonine protein kinase</fullName>
    </submittedName>
</protein>
<feature type="domain" description="RING-type" evidence="3">
    <location>
        <begin position="6"/>
        <end position="44"/>
    </location>
</feature>
<dbReference type="InterPro" id="IPR000719">
    <property type="entry name" value="Prot_kinase_dom"/>
</dbReference>
<evidence type="ECO:0000313" key="5">
    <source>
        <dbReference type="Proteomes" id="UP001149090"/>
    </source>
</evidence>
<comment type="caution">
    <text evidence="4">The sequence shown here is derived from an EMBL/GenBank/DDBJ whole genome shotgun (WGS) entry which is preliminary data.</text>
</comment>
<dbReference type="Pfam" id="PF00069">
    <property type="entry name" value="Pkinase"/>
    <property type="match status" value="1"/>
</dbReference>
<dbReference type="SMART" id="SM00220">
    <property type="entry name" value="S_TKc"/>
    <property type="match status" value="1"/>
</dbReference>
<dbReference type="PROSITE" id="PS50011">
    <property type="entry name" value="PROTEIN_KINASE_DOM"/>
    <property type="match status" value="1"/>
</dbReference>